<protein>
    <submittedName>
        <fullName evidence="3">Helix-turn-helix domain-containing protein</fullName>
    </submittedName>
</protein>
<name>A0ABT6F310_9SYNE</name>
<proteinExistence type="predicted"/>
<feature type="domain" description="Transposase IS30-like HTH" evidence="2">
    <location>
        <begin position="3"/>
        <end position="43"/>
    </location>
</feature>
<gene>
    <name evidence="3" type="ORF">L3556_14980</name>
</gene>
<evidence type="ECO:0000256" key="1">
    <source>
        <dbReference type="SAM" id="MobiDB-lite"/>
    </source>
</evidence>
<feature type="compositionally biased region" description="Pro residues" evidence="1">
    <location>
        <begin position="73"/>
        <end position="83"/>
    </location>
</feature>
<sequence length="273" mass="30564">MTYKRLSDLERQEIVGRHHQGDGIKELATAYGVSENTIRRTIKVLAATSSPANDPPVNDLEVSPSPEAIAPAPITPEPEPPAASAPAAPIIKRKVVNAIPTSVSSEEDEEEDEEDDLQGLAGEDPDEFDDDEDDEEEDGEDEEVNEDELEILEESPETQLTIVPLLEALLPRPCYVVVNKRSELLTRPLQDFRGLEQVSTEEARQETLPIFDSRPVALRYSQQNQRLHRPSDSQWRKTIIKVPDGKIFHKVMPYLQAKGITRVLFHGQVYAVD</sequence>
<dbReference type="InterPro" id="IPR025246">
    <property type="entry name" value="IS30-like_HTH"/>
</dbReference>
<comment type="caution">
    <text evidence="3">The sequence shown here is derived from an EMBL/GenBank/DDBJ whole genome shotgun (WGS) entry which is preliminary data.</text>
</comment>
<reference evidence="3" key="1">
    <citation type="journal article" date="2022" name="Genome Biol. Evol.">
        <title>A New Gene Family Diagnostic for Intracellular Biomineralization of Amorphous Ca Carbonates by Cyanobacteria.</title>
        <authorList>
            <person name="Benzerara K."/>
            <person name="Duprat E."/>
            <person name="Bitard-Feildel T."/>
            <person name="Caumes G."/>
            <person name="Cassier-Chauvat C."/>
            <person name="Chauvat F."/>
            <person name="Dezi M."/>
            <person name="Diop S.I."/>
            <person name="Gaschignard G."/>
            <person name="Gorgen S."/>
            <person name="Gugger M."/>
            <person name="Lopez-Garcia P."/>
            <person name="Millet M."/>
            <person name="Skouri-Panet F."/>
            <person name="Moreira D."/>
            <person name="Callebaut I."/>
        </authorList>
    </citation>
    <scope>NUCLEOTIDE SEQUENCE</scope>
    <source>
        <strain evidence="3">G9</strain>
    </source>
</reference>
<feature type="region of interest" description="Disordered" evidence="1">
    <location>
        <begin position="49"/>
        <end position="87"/>
    </location>
</feature>
<dbReference type="Proteomes" id="UP001154265">
    <property type="component" value="Unassembled WGS sequence"/>
</dbReference>
<organism evidence="3 4">
    <name type="scientific">Candidatus Synechococcus calcipolaris G9</name>
    <dbReference type="NCBI Taxonomy" id="1497997"/>
    <lineage>
        <taxon>Bacteria</taxon>
        <taxon>Bacillati</taxon>
        <taxon>Cyanobacteriota</taxon>
        <taxon>Cyanophyceae</taxon>
        <taxon>Synechococcales</taxon>
        <taxon>Synechococcaceae</taxon>
        <taxon>Synechococcus</taxon>
    </lineage>
</organism>
<feature type="compositionally biased region" description="Low complexity" evidence="1">
    <location>
        <begin position="63"/>
        <end position="72"/>
    </location>
</feature>
<evidence type="ECO:0000313" key="3">
    <source>
        <dbReference type="EMBL" id="MDG2992222.1"/>
    </source>
</evidence>
<feature type="region of interest" description="Disordered" evidence="1">
    <location>
        <begin position="101"/>
        <end position="156"/>
    </location>
</feature>
<dbReference type="Gene3D" id="1.10.10.10">
    <property type="entry name" value="Winged helix-like DNA-binding domain superfamily/Winged helix DNA-binding domain"/>
    <property type="match status" value="1"/>
</dbReference>
<evidence type="ECO:0000313" key="4">
    <source>
        <dbReference type="Proteomes" id="UP001154265"/>
    </source>
</evidence>
<accession>A0ABT6F310</accession>
<keyword evidence="4" id="KW-1185">Reference proteome</keyword>
<dbReference type="Pfam" id="PF13936">
    <property type="entry name" value="HTH_38"/>
    <property type="match status" value="1"/>
</dbReference>
<feature type="compositionally biased region" description="Acidic residues" evidence="1">
    <location>
        <begin position="105"/>
        <end position="156"/>
    </location>
</feature>
<reference evidence="3" key="2">
    <citation type="submission" date="2022-01" db="EMBL/GenBank/DDBJ databases">
        <authorList>
            <person name="Zivanovic Y."/>
            <person name="Moreira D."/>
            <person name="Lopez-Garcia P."/>
        </authorList>
    </citation>
    <scope>NUCLEOTIDE SEQUENCE</scope>
    <source>
        <strain evidence="3">G9</strain>
    </source>
</reference>
<dbReference type="RefSeq" id="WP_277868145.1">
    <property type="nucleotide sequence ID" value="NZ_JAKKUT010000008.1"/>
</dbReference>
<evidence type="ECO:0000259" key="2">
    <source>
        <dbReference type="Pfam" id="PF13936"/>
    </source>
</evidence>
<dbReference type="EMBL" id="JAKKUT010000008">
    <property type="protein sequence ID" value="MDG2992222.1"/>
    <property type="molecule type" value="Genomic_DNA"/>
</dbReference>
<dbReference type="InterPro" id="IPR036388">
    <property type="entry name" value="WH-like_DNA-bd_sf"/>
</dbReference>